<organism evidence="1 2">
    <name type="scientific">Actinotignum urinale</name>
    <dbReference type="NCBI Taxonomy" id="190146"/>
    <lineage>
        <taxon>Bacteria</taxon>
        <taxon>Bacillati</taxon>
        <taxon>Actinomycetota</taxon>
        <taxon>Actinomycetes</taxon>
        <taxon>Actinomycetales</taxon>
        <taxon>Actinomycetaceae</taxon>
        <taxon>Actinotignum</taxon>
    </lineage>
</organism>
<dbReference type="EMBL" id="JAWNGC010000001">
    <property type="protein sequence ID" value="MDY5154173.1"/>
    <property type="molecule type" value="Genomic_DNA"/>
</dbReference>
<dbReference type="AlphaFoldDB" id="A0AAW9HJQ8"/>
<sequence>MKMLENPKRFGIFFFYDGDGVVDGYVDTLVLDMKKNLDELCIVVNGKLNDAGRAKFESWADKLIVRENKGLDAWAYRTALLDAGWDKLSSFDEVVLFNATIMGPVYPFKEMFAEMDSRDTDFWGITWFHKIDVDLFGKTPEGFVPRHIQSHFHAYRRSLITSSVFQEYWENLPEIKDYTDSVARHEVPFTKRFEDLGFVSDVYVNTEDVESYNRHPVLFAPVQLIRDKRCPIFKRRTFFHDYRDVLMQSIGSAPMDLYEYLRDHTDYDVNLIWDNLLRTSNLMDLVRNMKLTYIFPTKALNPPALKRKNNRVALILHVYYMDLLKDLLKYVTSMPEGTDVIFTVGGEEKERQVRRATEGLPYNVIVRQIENRGRDVSALLVGVKDIINDYDLVCFAHDKKVTQLSQGSVGEGFARKCFDNLFPTKEYVENLINKFDEEPRLGMMFPTAPNHGEYFPVYIMSSWGPNFYNTQKLLKKLGANVPLTNSKEPVAPLGTMFWFRPEALKPLYDYDWTYEDFPPEPNNTDGTILHAVERAYAYVPQSEGYFSAYCFSDEFSRLELTNLDYYTQNILRTWQLPMNNIAAGRLPVRVLRKVLPSSAYNQLRQLYRKIRR</sequence>
<dbReference type="RefSeq" id="WP_320756142.1">
    <property type="nucleotide sequence ID" value="NZ_JAWNGC010000001.1"/>
</dbReference>
<protein>
    <submittedName>
        <fullName evidence="1">Rhamnan synthesis F family protein</fullName>
    </submittedName>
</protein>
<name>A0AAW9HJQ8_9ACTO</name>
<comment type="caution">
    <text evidence="1">The sequence shown here is derived from an EMBL/GenBank/DDBJ whole genome shotgun (WGS) entry which is preliminary data.</text>
</comment>
<dbReference type="InterPro" id="IPR007739">
    <property type="entry name" value="RgpF"/>
</dbReference>
<evidence type="ECO:0000313" key="2">
    <source>
        <dbReference type="Proteomes" id="UP001281731"/>
    </source>
</evidence>
<dbReference type="Pfam" id="PF05045">
    <property type="entry name" value="RgpF"/>
    <property type="match status" value="1"/>
</dbReference>
<gene>
    <name evidence="1" type="ORF">R6G80_00290</name>
</gene>
<reference evidence="1" key="1">
    <citation type="submission" date="2023-10" db="EMBL/GenBank/DDBJ databases">
        <title>Whole Genome based description of the genera Actinobaculum and Actinotignum reveals a complex phylogenetic relationship within the species included in the genus Actinotignum.</title>
        <authorList>
            <person name="Jensen C.S."/>
            <person name="Dargis R."/>
            <person name="Kemp M."/>
            <person name="Christensen J.J."/>
        </authorList>
    </citation>
    <scope>NUCLEOTIDE SEQUENCE</scope>
    <source>
        <strain evidence="1">SLA_B511</strain>
    </source>
</reference>
<evidence type="ECO:0000313" key="1">
    <source>
        <dbReference type="EMBL" id="MDY5154173.1"/>
    </source>
</evidence>
<proteinExistence type="predicted"/>
<dbReference type="Proteomes" id="UP001281731">
    <property type="component" value="Unassembled WGS sequence"/>
</dbReference>
<accession>A0AAW9HJQ8</accession>